<evidence type="ECO:0000256" key="1">
    <source>
        <dbReference type="SAM" id="SignalP"/>
    </source>
</evidence>
<name>A0A4Y8AJ22_9SPHI</name>
<evidence type="ECO:0000313" key="3">
    <source>
        <dbReference type="EMBL" id="TEW69048.1"/>
    </source>
</evidence>
<keyword evidence="1" id="KW-0732">Signal</keyword>
<protein>
    <submittedName>
        <fullName evidence="3">Uncharacterized protein</fullName>
    </submittedName>
</protein>
<reference evidence="3" key="2">
    <citation type="submission" date="2019-03" db="EMBL/GenBank/DDBJ databases">
        <authorList>
            <person name="Yan Y.-Q."/>
            <person name="Du Z.-J."/>
        </authorList>
    </citation>
    <scope>NUCLEOTIDE SEQUENCE</scope>
    <source>
        <strain evidence="3">PP-F2FG21</strain>
    </source>
</reference>
<reference evidence="3 4" key="1">
    <citation type="journal article" date="2016" name="Int. J. Syst. Evol. Microbiol.">
        <title>Proposal of Mucilaginibacter phyllosphaerae sp. nov. isolated from the phyllosphere of Galium album.</title>
        <authorList>
            <person name="Aydogan E.L."/>
            <person name="Busse H.J."/>
            <person name="Moser G."/>
            <person name="Muller C."/>
            <person name="Kampfer P."/>
            <person name="Glaeser S.P."/>
        </authorList>
    </citation>
    <scope>NUCLEOTIDE SEQUENCE [LARGE SCALE GENOMIC DNA]</scope>
    <source>
        <strain evidence="3 4">PP-F2FG21</strain>
    </source>
</reference>
<accession>A0A4Y8AJ22</accession>
<dbReference type="Proteomes" id="UP000583101">
    <property type="component" value="Unassembled WGS sequence"/>
</dbReference>
<proteinExistence type="predicted"/>
<feature type="chain" id="PRO_5044616690" evidence="1">
    <location>
        <begin position="26"/>
        <end position="175"/>
    </location>
</feature>
<dbReference type="EMBL" id="JACIEG010000001">
    <property type="protein sequence ID" value="MBB3967912.1"/>
    <property type="molecule type" value="Genomic_DNA"/>
</dbReference>
<organism evidence="3 4">
    <name type="scientific">Mucilaginibacter phyllosphaerae</name>
    <dbReference type="NCBI Taxonomy" id="1812349"/>
    <lineage>
        <taxon>Bacteria</taxon>
        <taxon>Pseudomonadati</taxon>
        <taxon>Bacteroidota</taxon>
        <taxon>Sphingobacteriia</taxon>
        <taxon>Sphingobacteriales</taxon>
        <taxon>Sphingobacteriaceae</taxon>
        <taxon>Mucilaginibacter</taxon>
    </lineage>
</organism>
<evidence type="ECO:0000313" key="2">
    <source>
        <dbReference type="EMBL" id="MBB3967912.1"/>
    </source>
</evidence>
<dbReference type="EMBL" id="SNQG01000001">
    <property type="protein sequence ID" value="TEW69048.1"/>
    <property type="molecule type" value="Genomic_DNA"/>
</dbReference>
<evidence type="ECO:0000313" key="5">
    <source>
        <dbReference type="Proteomes" id="UP000583101"/>
    </source>
</evidence>
<evidence type="ECO:0000313" key="4">
    <source>
        <dbReference type="Proteomes" id="UP000297248"/>
    </source>
</evidence>
<dbReference type="AlphaFoldDB" id="A0A4Y8AJ22"/>
<sequence>MNLPVAIRLTCLALLLLTLPCITCAQDTALVKKQAQRFASASFNGDFKTVTDLTYPKLVALSGGRDEMQKLISERIEGLKKQGIIQFSGSVGSPGKFYKAGTQIHCLLPETIILKMFNGHYVSRSYLLAISNDMGKSWAFMDVGKMPPEVLYKLLPDYNDNLVIPTPGKPMFFTD</sequence>
<gene>
    <name evidence="3" type="ORF">E2R65_02470</name>
    <name evidence="2" type="ORF">GGR35_000498</name>
</gene>
<dbReference type="RefSeq" id="WP_134334884.1">
    <property type="nucleotide sequence ID" value="NZ_BMCZ01000001.1"/>
</dbReference>
<dbReference type="Proteomes" id="UP000297248">
    <property type="component" value="Unassembled WGS sequence"/>
</dbReference>
<comment type="caution">
    <text evidence="3">The sequence shown here is derived from an EMBL/GenBank/DDBJ whole genome shotgun (WGS) entry which is preliminary data.</text>
</comment>
<keyword evidence="5" id="KW-1185">Reference proteome</keyword>
<reference evidence="2 5" key="3">
    <citation type="submission" date="2020-08" db="EMBL/GenBank/DDBJ databases">
        <title>Genomic Encyclopedia of Type Strains, Phase IV (KMG-IV): sequencing the most valuable type-strain genomes for metagenomic binning, comparative biology and taxonomic classification.</title>
        <authorList>
            <person name="Goeker M."/>
        </authorList>
    </citation>
    <scope>NUCLEOTIDE SEQUENCE [LARGE SCALE GENOMIC DNA]</scope>
    <source>
        <strain evidence="2 5">DSM 100995</strain>
    </source>
</reference>
<feature type="signal peptide" evidence="1">
    <location>
        <begin position="1"/>
        <end position="25"/>
    </location>
</feature>
<dbReference type="OrthoDB" id="670350at2"/>